<gene>
    <name evidence="2" type="ORF">DXA38_15450</name>
</gene>
<dbReference type="OrthoDB" id="384892at2"/>
<reference evidence="2 3" key="1">
    <citation type="submission" date="2018-08" db="EMBL/GenBank/DDBJ databases">
        <title>A genome reference for cultivated species of the human gut microbiota.</title>
        <authorList>
            <person name="Zou Y."/>
            <person name="Xue W."/>
            <person name="Luo G."/>
        </authorList>
    </citation>
    <scope>NUCLEOTIDE SEQUENCE [LARGE SCALE GENOMIC DNA]</scope>
    <source>
        <strain evidence="2 3">OF01-2LB</strain>
    </source>
</reference>
<evidence type="ECO:0000259" key="1">
    <source>
        <dbReference type="Pfam" id="PF20097"/>
    </source>
</evidence>
<evidence type="ECO:0000313" key="2">
    <source>
        <dbReference type="EMBL" id="RGC13889.1"/>
    </source>
</evidence>
<dbReference type="InterPro" id="IPR045504">
    <property type="entry name" value="DUF6487"/>
</dbReference>
<dbReference type="EMBL" id="QVEV01000026">
    <property type="protein sequence ID" value="RGC13889.1"/>
    <property type="molecule type" value="Genomic_DNA"/>
</dbReference>
<dbReference type="Proteomes" id="UP000260025">
    <property type="component" value="Unassembled WGS sequence"/>
</dbReference>
<comment type="caution">
    <text evidence="2">The sequence shown here is derived from an EMBL/GenBank/DDBJ whole genome shotgun (WGS) entry which is preliminary data.</text>
</comment>
<proteinExistence type="predicted"/>
<dbReference type="Pfam" id="PF20097">
    <property type="entry name" value="DUF6487"/>
    <property type="match status" value="1"/>
</dbReference>
<dbReference type="RefSeq" id="WP_117443947.1">
    <property type="nucleotide sequence ID" value="NZ_JAJFEN010000006.1"/>
</dbReference>
<dbReference type="AlphaFoldDB" id="A0A3E2VST7"/>
<feature type="domain" description="DUF6487" evidence="1">
    <location>
        <begin position="3"/>
        <end position="66"/>
    </location>
</feature>
<name>A0A3E2VST7_CLOIN</name>
<organism evidence="2 3">
    <name type="scientific">Clostridium innocuum</name>
    <dbReference type="NCBI Taxonomy" id="1522"/>
    <lineage>
        <taxon>Bacteria</taxon>
        <taxon>Bacillati</taxon>
        <taxon>Bacillota</taxon>
        <taxon>Clostridia</taxon>
        <taxon>Eubacteriales</taxon>
        <taxon>Clostridiaceae</taxon>
        <taxon>Clostridium</taxon>
    </lineage>
</organism>
<sequence>MLCPYCGKEMKAGFVQAASNIIFSEKKHLMRMQPANDQEVLLAEQSMYPAAVSACYCTGCHRIVIHGVERT</sequence>
<protein>
    <recommendedName>
        <fullName evidence="1">DUF6487 domain-containing protein</fullName>
    </recommendedName>
</protein>
<accession>A0A3E2VST7</accession>
<evidence type="ECO:0000313" key="3">
    <source>
        <dbReference type="Proteomes" id="UP000260025"/>
    </source>
</evidence>